<gene>
    <name evidence="2" type="ORF">SCUD_LOCUS2465</name>
</gene>
<reference evidence="2 3" key="2">
    <citation type="submission" date="2018-11" db="EMBL/GenBank/DDBJ databases">
        <authorList>
            <consortium name="Pathogen Informatics"/>
        </authorList>
    </citation>
    <scope>NUCLEOTIDE SEQUENCE [LARGE SCALE GENOMIC DNA]</scope>
    <source>
        <strain evidence="2">Dakar</strain>
        <strain evidence="3">Dakar, Senegal</strain>
    </source>
</reference>
<dbReference type="AlphaFoldDB" id="A0A183JIE1"/>
<accession>A0A183JIE1</accession>
<dbReference type="EMBL" id="UZAK01002404">
    <property type="protein sequence ID" value="VDO74749.1"/>
    <property type="molecule type" value="Genomic_DNA"/>
</dbReference>
<keyword evidence="3" id="KW-1185">Reference proteome</keyword>
<evidence type="ECO:0000313" key="3">
    <source>
        <dbReference type="Proteomes" id="UP000279833"/>
    </source>
</evidence>
<evidence type="ECO:0000256" key="1">
    <source>
        <dbReference type="SAM" id="MobiDB-lite"/>
    </source>
</evidence>
<sequence length="270" mass="32300">MILLKFYYYITLLQLNYINGQLNECDNLQENRTISHINYDTNELNPIDNNNPLEMDIVNIKEMEWNDQKSITRSWPLDVINNDECHQMNINSNVNNPCQELKQNQEENEKDVKCNEESYNRMNKIRSNQNKIMMNKEKSNRIYGNQFDELSQTQCNQLENEKTYDVEKLNWKVRNEEYSKNDEENTMIKHENILETKEKTTEQEKKNKNNGIEIEIDKANQQSEQKMRKNTTSKNKNQQNVIIVNKNETRNEKKQHTEQQTKLHEGSDVT</sequence>
<dbReference type="STRING" id="6186.A0A183JIE1"/>
<protein>
    <submittedName>
        <fullName evidence="2 4">Uncharacterized protein</fullName>
    </submittedName>
</protein>
<feature type="compositionally biased region" description="Basic and acidic residues" evidence="1">
    <location>
        <begin position="247"/>
        <end position="270"/>
    </location>
</feature>
<organism evidence="4">
    <name type="scientific">Schistosoma curassoni</name>
    <dbReference type="NCBI Taxonomy" id="6186"/>
    <lineage>
        <taxon>Eukaryota</taxon>
        <taxon>Metazoa</taxon>
        <taxon>Spiralia</taxon>
        <taxon>Lophotrochozoa</taxon>
        <taxon>Platyhelminthes</taxon>
        <taxon>Trematoda</taxon>
        <taxon>Digenea</taxon>
        <taxon>Strigeidida</taxon>
        <taxon>Schistosomatoidea</taxon>
        <taxon>Schistosomatidae</taxon>
        <taxon>Schistosoma</taxon>
    </lineage>
</organism>
<dbReference type="Proteomes" id="UP000279833">
    <property type="component" value="Unassembled WGS sequence"/>
</dbReference>
<feature type="region of interest" description="Disordered" evidence="1">
    <location>
        <begin position="198"/>
        <end position="270"/>
    </location>
</feature>
<name>A0A183JIE1_9TREM</name>
<evidence type="ECO:0000313" key="2">
    <source>
        <dbReference type="EMBL" id="VDO74749.1"/>
    </source>
</evidence>
<dbReference type="WBParaSite" id="SCUD_0000246401-mRNA-1">
    <property type="protein sequence ID" value="SCUD_0000246401-mRNA-1"/>
    <property type="gene ID" value="SCUD_0000246401"/>
</dbReference>
<feature type="compositionally biased region" description="Low complexity" evidence="1">
    <location>
        <begin position="230"/>
        <end position="240"/>
    </location>
</feature>
<proteinExistence type="predicted"/>
<reference evidence="4" key="1">
    <citation type="submission" date="2016-06" db="UniProtKB">
        <authorList>
            <consortium name="WormBaseParasite"/>
        </authorList>
    </citation>
    <scope>IDENTIFICATION</scope>
</reference>
<evidence type="ECO:0000313" key="4">
    <source>
        <dbReference type="WBParaSite" id="SCUD_0000246401-mRNA-1"/>
    </source>
</evidence>
<feature type="compositionally biased region" description="Basic and acidic residues" evidence="1">
    <location>
        <begin position="198"/>
        <end position="207"/>
    </location>
</feature>